<sequence>RLSYYLSNMLAFNVIPRIIGQALDSDSRDNGKYNKVLELVQQISQLPDFTERFGPKSVNAPNYFEFIVLYATGQKLENREKLLPIAQKEGRVDVSFLYYCFNQLSKSFLVDGWYAWDGSDGYFKIKLTEYATHWSGYYDVFCKSREKKYSRSLDFFDDARVKLYYIDDEDTSDLVKSAVDDDFNLSDIYDDDE</sequence>
<evidence type="ECO:0000313" key="1">
    <source>
        <dbReference type="EMBL" id="KAJ1976637.1"/>
    </source>
</evidence>
<proteinExistence type="predicted"/>
<feature type="non-terminal residue" evidence="1">
    <location>
        <position position="1"/>
    </location>
</feature>
<accession>A0A9W8AZV0</accession>
<comment type="caution">
    <text evidence="1">The sequence shown here is derived from an EMBL/GenBank/DDBJ whole genome shotgun (WGS) entry which is preliminary data.</text>
</comment>
<keyword evidence="2" id="KW-1185">Reference proteome</keyword>
<dbReference type="EMBL" id="JANBQB010000413">
    <property type="protein sequence ID" value="KAJ1976637.1"/>
    <property type="molecule type" value="Genomic_DNA"/>
</dbReference>
<evidence type="ECO:0000313" key="2">
    <source>
        <dbReference type="Proteomes" id="UP001151582"/>
    </source>
</evidence>
<gene>
    <name evidence="1" type="ORF">H4R34_003903</name>
</gene>
<dbReference type="Proteomes" id="UP001151582">
    <property type="component" value="Unassembled WGS sequence"/>
</dbReference>
<protein>
    <submittedName>
        <fullName evidence="1">Uncharacterized protein</fullName>
    </submittedName>
</protein>
<organism evidence="1 2">
    <name type="scientific">Dimargaris verticillata</name>
    <dbReference type="NCBI Taxonomy" id="2761393"/>
    <lineage>
        <taxon>Eukaryota</taxon>
        <taxon>Fungi</taxon>
        <taxon>Fungi incertae sedis</taxon>
        <taxon>Zoopagomycota</taxon>
        <taxon>Kickxellomycotina</taxon>
        <taxon>Dimargaritomycetes</taxon>
        <taxon>Dimargaritales</taxon>
        <taxon>Dimargaritaceae</taxon>
        <taxon>Dimargaris</taxon>
    </lineage>
</organism>
<dbReference type="AlphaFoldDB" id="A0A9W8AZV0"/>
<name>A0A9W8AZV0_9FUNG</name>
<reference evidence="1" key="1">
    <citation type="submission" date="2022-07" db="EMBL/GenBank/DDBJ databases">
        <title>Phylogenomic reconstructions and comparative analyses of Kickxellomycotina fungi.</title>
        <authorList>
            <person name="Reynolds N.K."/>
            <person name="Stajich J.E."/>
            <person name="Barry K."/>
            <person name="Grigoriev I.V."/>
            <person name="Crous P."/>
            <person name="Smith M.E."/>
        </authorList>
    </citation>
    <scope>NUCLEOTIDE SEQUENCE</scope>
    <source>
        <strain evidence="1">RSA 567</strain>
    </source>
</reference>